<organism evidence="1">
    <name type="scientific">Salmonella enterica subsp. enterica serovar Heidelberg</name>
    <dbReference type="NCBI Taxonomy" id="611"/>
    <lineage>
        <taxon>Bacteria</taxon>
        <taxon>Pseudomonadati</taxon>
        <taxon>Pseudomonadota</taxon>
        <taxon>Gammaproteobacteria</taxon>
        <taxon>Enterobacterales</taxon>
        <taxon>Enterobacteriaceae</taxon>
        <taxon>Salmonella</taxon>
    </lineage>
</organism>
<proteinExistence type="predicted"/>
<gene>
    <name evidence="1" type="ORF">G9287_004247</name>
</gene>
<dbReference type="AlphaFoldDB" id="A0A752MWX0"/>
<accession>A0A752MWX0</accession>
<sequence>MNNINVFLSVGNVANREQEDFVQAIESRLRSEGLNPLTLGRNHFSSEAPLKAITELMDTCEGTVVIALERLYFASGIERRGGENSISLSDTSIATPWNQIEAALSYSRGLPLLVIVAKEVRTEGLLEPGYDWFVQRVKPEAAALHSDEFSGILASWKGKLSERKKQKYRNLELEKMTIGEITSSLRPAHLWSLLGAFATTAIGAFALGSKLLGWLS</sequence>
<reference evidence="1" key="1">
    <citation type="journal article" date="2018" name="Genome Biol.">
        <title>SKESA: strategic k-mer extension for scrupulous assemblies.</title>
        <authorList>
            <person name="Souvorov A."/>
            <person name="Agarwala R."/>
            <person name="Lipman D.J."/>
        </authorList>
    </citation>
    <scope>NUCLEOTIDE SEQUENCE</scope>
    <source>
        <strain evidence="1">M134</strain>
    </source>
</reference>
<protein>
    <recommendedName>
        <fullName evidence="2">DUF4062 domain-containing protein</fullName>
    </recommendedName>
</protein>
<comment type="caution">
    <text evidence="1">The sequence shown here is derived from an EMBL/GenBank/DDBJ whole genome shotgun (WGS) entry which is preliminary data.</text>
</comment>
<evidence type="ECO:0008006" key="2">
    <source>
        <dbReference type="Google" id="ProtNLM"/>
    </source>
</evidence>
<dbReference type="RefSeq" id="WP_080176819.1">
    <property type="nucleotide sequence ID" value="NZ_QAUA01000005.1"/>
</dbReference>
<evidence type="ECO:0000313" key="1">
    <source>
        <dbReference type="EMBL" id="HAF7530949.1"/>
    </source>
</evidence>
<name>A0A752MWX0_SALET</name>
<dbReference type="EMBL" id="DAAWET010000025">
    <property type="protein sequence ID" value="HAF7530949.1"/>
    <property type="molecule type" value="Genomic_DNA"/>
</dbReference>
<reference evidence="1" key="2">
    <citation type="submission" date="2018-07" db="EMBL/GenBank/DDBJ databases">
        <authorList>
            <consortium name="NCBI Pathogen Detection Project"/>
        </authorList>
    </citation>
    <scope>NUCLEOTIDE SEQUENCE</scope>
    <source>
        <strain evidence="1">M134</strain>
    </source>
</reference>